<dbReference type="InterPro" id="IPR025714">
    <property type="entry name" value="Methyltranfer_dom"/>
</dbReference>
<dbReference type="Pfam" id="PF13847">
    <property type="entry name" value="Methyltransf_31"/>
    <property type="match status" value="1"/>
</dbReference>
<dbReference type="NCBIfam" id="NF008823">
    <property type="entry name" value="PRK11873.1"/>
    <property type="match status" value="1"/>
</dbReference>
<evidence type="ECO:0000256" key="5">
    <source>
        <dbReference type="ARBA" id="ARBA00034545"/>
    </source>
</evidence>
<dbReference type="GO" id="GO:0030791">
    <property type="term" value="F:arsenite methyltransferase activity"/>
    <property type="evidence" value="ECO:0007669"/>
    <property type="project" value="UniProtKB-EC"/>
</dbReference>
<evidence type="ECO:0000256" key="4">
    <source>
        <dbReference type="ARBA" id="ARBA00034521"/>
    </source>
</evidence>
<dbReference type="PANTHER" id="PTHR43675:SF8">
    <property type="entry name" value="ARSENITE METHYLTRANSFERASE"/>
    <property type="match status" value="1"/>
</dbReference>
<evidence type="ECO:0000256" key="7">
    <source>
        <dbReference type="ARBA" id="ARBA00047943"/>
    </source>
</evidence>
<dbReference type="PANTHER" id="PTHR43675">
    <property type="entry name" value="ARSENITE METHYLTRANSFERASE"/>
    <property type="match status" value="1"/>
</dbReference>
<keyword evidence="2" id="KW-0949">S-adenosyl-L-methionine</keyword>
<dbReference type="CDD" id="cd02440">
    <property type="entry name" value="AdoMet_MTases"/>
    <property type="match status" value="1"/>
</dbReference>
<protein>
    <recommendedName>
        <fullName evidence="5">Arsenite methyltransferase</fullName>
        <ecNumber evidence="4">2.1.1.137</ecNumber>
    </recommendedName>
</protein>
<dbReference type="RefSeq" id="WP_261596185.1">
    <property type="nucleotide sequence ID" value="NZ_VHLL01000001.1"/>
</dbReference>
<dbReference type="EC" id="2.1.1.137" evidence="4"/>
<comment type="caution">
    <text evidence="10">The sequence shown here is derived from an EMBL/GenBank/DDBJ whole genome shotgun (WGS) entry which is preliminary data.</text>
</comment>
<gene>
    <name evidence="10" type="primary">arsM</name>
    <name evidence="10" type="ORF">FKB36_01115</name>
</gene>
<accession>A0A9E5DD60</accession>
<organism evidence="10 11">
    <name type="scientific">Methanoculleus formosensis</name>
    <dbReference type="NCBI Taxonomy" id="2590886"/>
    <lineage>
        <taxon>Archaea</taxon>
        <taxon>Methanobacteriati</taxon>
        <taxon>Methanobacteriota</taxon>
        <taxon>Stenosarchaea group</taxon>
        <taxon>Methanomicrobia</taxon>
        <taxon>Methanomicrobiales</taxon>
        <taxon>Methanomicrobiaceae</taxon>
        <taxon>Methanoculleus</taxon>
    </lineage>
</organism>
<evidence type="ECO:0000256" key="2">
    <source>
        <dbReference type="ARBA" id="ARBA00022691"/>
    </source>
</evidence>
<evidence type="ECO:0000256" key="3">
    <source>
        <dbReference type="ARBA" id="ARBA00034487"/>
    </source>
</evidence>
<keyword evidence="10" id="KW-0489">Methyltransferase</keyword>
<comment type="catalytic activity">
    <reaction evidence="7">
        <text>arsenic triglutathione + 2 [thioredoxin]-dithiol + 2 S-adenosyl-L-methionine + H2O = dimethylarsinous acid + 2 [thioredoxin]-disulfide + 3 glutathione + 2 S-adenosyl-L-homocysteine + 2 H(+)</text>
        <dbReference type="Rhea" id="RHEA:69464"/>
        <dbReference type="Rhea" id="RHEA-COMP:10698"/>
        <dbReference type="Rhea" id="RHEA-COMP:10700"/>
        <dbReference type="ChEBI" id="CHEBI:15377"/>
        <dbReference type="ChEBI" id="CHEBI:15378"/>
        <dbReference type="ChEBI" id="CHEBI:23808"/>
        <dbReference type="ChEBI" id="CHEBI:29950"/>
        <dbReference type="ChEBI" id="CHEBI:50058"/>
        <dbReference type="ChEBI" id="CHEBI:57856"/>
        <dbReference type="ChEBI" id="CHEBI:57925"/>
        <dbReference type="ChEBI" id="CHEBI:59789"/>
        <dbReference type="ChEBI" id="CHEBI:183640"/>
        <dbReference type="EC" id="2.1.1.137"/>
    </reaction>
</comment>
<dbReference type="InterPro" id="IPR026669">
    <property type="entry name" value="Arsenite_MeTrfase-like"/>
</dbReference>
<evidence type="ECO:0000259" key="9">
    <source>
        <dbReference type="Pfam" id="PF13847"/>
    </source>
</evidence>
<dbReference type="InterPro" id="IPR029063">
    <property type="entry name" value="SAM-dependent_MTases_sf"/>
</dbReference>
<sequence>MKEDIRKQVRSTYGEIARQGGCGCGIGCCNTGRTVESVSLDLGYSEEDLEQVPEGANLGLGCGNPVALASLREGEVVLDLGSGAGFDSFLAAERVGPTGRVIGVDMTPDMLDKARENAKKSGRTNVEFRLGEIEHLPVADSSVDVIISNCVINLSPDKPQVFREALRVLRPGGRLMVSDIVLAAPLPAPLRESALLYNSCVAGALPKEEYLGHIADAGFTEVTVQGEAVFPLEHIVSEPDLARTLEGAALSESERASLRESILSIKVAARKPGGCTCGCGETC</sequence>
<keyword evidence="11" id="KW-1185">Reference proteome</keyword>
<feature type="domain" description="Methyltransferase" evidence="9">
    <location>
        <begin position="73"/>
        <end position="215"/>
    </location>
</feature>
<dbReference type="AlphaFoldDB" id="A0A9E5DD60"/>
<keyword evidence="1" id="KW-0808">Transferase</keyword>
<dbReference type="EMBL" id="VHLL01000001">
    <property type="protein sequence ID" value="MCT8336134.1"/>
    <property type="molecule type" value="Genomic_DNA"/>
</dbReference>
<reference evidence="10" key="1">
    <citation type="submission" date="2019-06" db="EMBL/GenBank/DDBJ databases">
        <title>Methanoculleus strain from Tamsui River, Taipei, Taiwan.</title>
        <authorList>
            <person name="You Y.-T."/>
            <person name="Chen S.-C."/>
            <person name="Lai S.-J."/>
            <person name="Lee Y.-C."/>
            <person name="Lai M.-C."/>
        </authorList>
    </citation>
    <scope>NUCLEOTIDE SEQUENCE</scope>
    <source>
        <strain evidence="10">Afa-1</strain>
    </source>
</reference>
<comment type="catalytic activity">
    <reaction evidence="8">
        <text>arsenic triglutathione + 3 [thioredoxin]-dithiol + 3 S-adenosyl-L-methionine = trimethylarsine + 3 [thioredoxin]-disulfide + 3 glutathione + 3 S-adenosyl-L-homocysteine + 3 H(+)</text>
        <dbReference type="Rhea" id="RHEA:69432"/>
        <dbReference type="Rhea" id="RHEA-COMP:10698"/>
        <dbReference type="Rhea" id="RHEA-COMP:10700"/>
        <dbReference type="ChEBI" id="CHEBI:15378"/>
        <dbReference type="ChEBI" id="CHEBI:27130"/>
        <dbReference type="ChEBI" id="CHEBI:29950"/>
        <dbReference type="ChEBI" id="CHEBI:50058"/>
        <dbReference type="ChEBI" id="CHEBI:57856"/>
        <dbReference type="ChEBI" id="CHEBI:57925"/>
        <dbReference type="ChEBI" id="CHEBI:59789"/>
        <dbReference type="ChEBI" id="CHEBI:183640"/>
        <dbReference type="EC" id="2.1.1.137"/>
    </reaction>
</comment>
<evidence type="ECO:0000313" key="10">
    <source>
        <dbReference type="EMBL" id="MCT8336134.1"/>
    </source>
</evidence>
<dbReference type="Gene3D" id="3.40.50.150">
    <property type="entry name" value="Vaccinia Virus protein VP39"/>
    <property type="match status" value="1"/>
</dbReference>
<name>A0A9E5DD60_9EURY</name>
<comment type="similarity">
    <text evidence="3">Belongs to the methyltransferase superfamily. Arsenite methyltransferase family.</text>
</comment>
<evidence type="ECO:0000256" key="1">
    <source>
        <dbReference type="ARBA" id="ARBA00022679"/>
    </source>
</evidence>
<dbReference type="Proteomes" id="UP001065682">
    <property type="component" value="Unassembled WGS sequence"/>
</dbReference>
<proteinExistence type="inferred from homology"/>
<evidence type="ECO:0000256" key="8">
    <source>
        <dbReference type="ARBA" id="ARBA00048428"/>
    </source>
</evidence>
<comment type="catalytic activity">
    <reaction evidence="6">
        <text>arsenic triglutathione + [thioredoxin]-dithiol + S-adenosyl-L-methionine + 2 H2O = methylarsonous acid + [thioredoxin]-disulfide + 3 glutathione + S-adenosyl-L-homocysteine + H(+)</text>
        <dbReference type="Rhea" id="RHEA:69460"/>
        <dbReference type="Rhea" id="RHEA-COMP:10698"/>
        <dbReference type="Rhea" id="RHEA-COMP:10700"/>
        <dbReference type="ChEBI" id="CHEBI:15377"/>
        <dbReference type="ChEBI" id="CHEBI:15378"/>
        <dbReference type="ChEBI" id="CHEBI:17826"/>
        <dbReference type="ChEBI" id="CHEBI:29950"/>
        <dbReference type="ChEBI" id="CHEBI:50058"/>
        <dbReference type="ChEBI" id="CHEBI:57856"/>
        <dbReference type="ChEBI" id="CHEBI:57925"/>
        <dbReference type="ChEBI" id="CHEBI:59789"/>
        <dbReference type="ChEBI" id="CHEBI:183640"/>
        <dbReference type="EC" id="2.1.1.137"/>
    </reaction>
</comment>
<dbReference type="GO" id="GO:0032259">
    <property type="term" value="P:methylation"/>
    <property type="evidence" value="ECO:0007669"/>
    <property type="project" value="UniProtKB-KW"/>
</dbReference>
<evidence type="ECO:0000313" key="11">
    <source>
        <dbReference type="Proteomes" id="UP001065682"/>
    </source>
</evidence>
<evidence type="ECO:0000256" key="6">
    <source>
        <dbReference type="ARBA" id="ARBA00047941"/>
    </source>
</evidence>
<dbReference type="SUPFAM" id="SSF53335">
    <property type="entry name" value="S-adenosyl-L-methionine-dependent methyltransferases"/>
    <property type="match status" value="1"/>
</dbReference>